<evidence type="ECO:0000256" key="1">
    <source>
        <dbReference type="ARBA" id="ARBA00008348"/>
    </source>
</evidence>
<keyword evidence="2 3" id="KW-0413">Isomerase</keyword>
<dbReference type="Gene3D" id="3.30.70.580">
    <property type="entry name" value="Pseudouridine synthase I, catalytic domain, N-terminal subdomain"/>
    <property type="match status" value="1"/>
</dbReference>
<dbReference type="InterPro" id="IPR006145">
    <property type="entry name" value="PsdUridine_synth_RsuA/RluA"/>
</dbReference>
<dbReference type="PANTHER" id="PTHR47683:SF2">
    <property type="entry name" value="RNA-BINDING S4 DOMAIN-CONTAINING PROTEIN"/>
    <property type="match status" value="1"/>
</dbReference>
<dbReference type="PROSITE" id="PS01149">
    <property type="entry name" value="PSI_RSU"/>
    <property type="match status" value="1"/>
</dbReference>
<evidence type="ECO:0000256" key="2">
    <source>
        <dbReference type="ARBA" id="ARBA00023235"/>
    </source>
</evidence>
<accession>A0ABV5Z7C6</accession>
<dbReference type="NCBIfam" id="TIGR00093">
    <property type="entry name" value="pseudouridine synthase"/>
    <property type="match status" value="1"/>
</dbReference>
<feature type="domain" description="Pseudouridine synthase RsuA/RluA-like" evidence="5">
    <location>
        <begin position="4"/>
        <end position="151"/>
    </location>
</feature>
<evidence type="ECO:0000256" key="3">
    <source>
        <dbReference type="RuleBase" id="RU003887"/>
    </source>
</evidence>
<evidence type="ECO:0000313" key="6">
    <source>
        <dbReference type="EMBL" id="MFB9885185.1"/>
    </source>
</evidence>
<dbReference type="InterPro" id="IPR018496">
    <property type="entry name" value="PsdUridine_synth_RsuA/RluB_CS"/>
</dbReference>
<dbReference type="RefSeq" id="WP_051527719.1">
    <property type="nucleotide sequence ID" value="NZ_JAUESS010000002.1"/>
</dbReference>
<reference evidence="6 7" key="1">
    <citation type="submission" date="2024-09" db="EMBL/GenBank/DDBJ databases">
        <authorList>
            <person name="Sun Q."/>
            <person name="Mori K."/>
        </authorList>
    </citation>
    <scope>NUCLEOTIDE SEQUENCE [LARGE SCALE GENOMIC DNA]</scope>
    <source>
        <strain evidence="6 7">ATCC 51285</strain>
    </source>
</reference>
<dbReference type="SUPFAM" id="SSF55120">
    <property type="entry name" value="Pseudouridine synthase"/>
    <property type="match status" value="1"/>
</dbReference>
<comment type="similarity">
    <text evidence="1 3">Belongs to the pseudouridine synthase RsuA family.</text>
</comment>
<dbReference type="PANTHER" id="PTHR47683">
    <property type="entry name" value="PSEUDOURIDINE SYNTHASE FAMILY PROTEIN-RELATED"/>
    <property type="match status" value="1"/>
</dbReference>
<dbReference type="EC" id="5.4.99.-" evidence="3"/>
<dbReference type="InterPro" id="IPR020094">
    <property type="entry name" value="TruA/RsuA/RluB/E/F_N"/>
</dbReference>
<keyword evidence="7" id="KW-1185">Reference proteome</keyword>
<dbReference type="InterPro" id="IPR042092">
    <property type="entry name" value="PsdUridine_s_RsuA/RluB/E/F_cat"/>
</dbReference>
<name>A0ABV5Z7C6_9GAMM</name>
<gene>
    <name evidence="6" type="ORF">ACFFLH_01990</name>
</gene>
<organism evidence="6 7">
    <name type="scientific">Balneatrix alpica</name>
    <dbReference type="NCBI Taxonomy" id="75684"/>
    <lineage>
        <taxon>Bacteria</taxon>
        <taxon>Pseudomonadati</taxon>
        <taxon>Pseudomonadota</taxon>
        <taxon>Gammaproteobacteria</taxon>
        <taxon>Oceanospirillales</taxon>
        <taxon>Balneatrichaceae</taxon>
        <taxon>Balneatrix</taxon>
    </lineage>
</organism>
<evidence type="ECO:0000259" key="5">
    <source>
        <dbReference type="Pfam" id="PF00849"/>
    </source>
</evidence>
<dbReference type="Pfam" id="PF00849">
    <property type="entry name" value="PseudoU_synth_2"/>
    <property type="match status" value="1"/>
</dbReference>
<dbReference type="Proteomes" id="UP001589628">
    <property type="component" value="Unassembled WGS sequence"/>
</dbReference>
<feature type="region of interest" description="Disordered" evidence="4">
    <location>
        <begin position="191"/>
        <end position="237"/>
    </location>
</feature>
<comment type="caution">
    <text evidence="6">The sequence shown here is derived from an EMBL/GenBank/DDBJ whole genome shotgun (WGS) entry which is preliminary data.</text>
</comment>
<evidence type="ECO:0000313" key="7">
    <source>
        <dbReference type="Proteomes" id="UP001589628"/>
    </source>
</evidence>
<dbReference type="EMBL" id="JBHLZN010000001">
    <property type="protein sequence ID" value="MFB9885185.1"/>
    <property type="molecule type" value="Genomic_DNA"/>
</dbReference>
<protein>
    <recommendedName>
        <fullName evidence="3">Pseudouridine synthase</fullName>
        <ecNumber evidence="3">5.4.99.-</ecNumber>
    </recommendedName>
</protein>
<proteinExistence type="inferred from homology"/>
<dbReference type="InterPro" id="IPR000748">
    <property type="entry name" value="PsdUridine_synth_RsuA/RluB/E/F"/>
</dbReference>
<feature type="compositionally biased region" description="Basic residues" evidence="4">
    <location>
        <begin position="216"/>
        <end position="231"/>
    </location>
</feature>
<sequence>MSRVYLFNKPFQVMCQFTDDAGRATLADFIQEPGVYAAGRLDYDSEGLLVLTDEGSLQHVLTDPRHKLAKTYWVQVEGEPSAQALEQMRQGLRLKDGLTLPAEVRLLPSEIETSLWQRDPPIRYRANIPTSWLEIKIKEGRNRQVRRMTAAINHPTLRLIRMGLGPWQLTELAPGEGRLLSEQEYQTTVAPLLASRDNRRSSSAARKPGHVPSGASHRRRAYRASGARRKGSSGSHG</sequence>
<dbReference type="InterPro" id="IPR050343">
    <property type="entry name" value="RsuA_PseudoU_synthase"/>
</dbReference>
<dbReference type="InterPro" id="IPR020103">
    <property type="entry name" value="PsdUridine_synth_cat_dom_sf"/>
</dbReference>
<dbReference type="Gene3D" id="3.30.70.1560">
    <property type="entry name" value="Alpha-L RNA-binding motif"/>
    <property type="match status" value="1"/>
</dbReference>
<evidence type="ECO:0000256" key="4">
    <source>
        <dbReference type="SAM" id="MobiDB-lite"/>
    </source>
</evidence>